<organism evidence="2 3">
    <name type="scientific">Pseudoxanthomonas winnipegensis</name>
    <dbReference type="NCBI Taxonomy" id="2480810"/>
    <lineage>
        <taxon>Bacteria</taxon>
        <taxon>Pseudomonadati</taxon>
        <taxon>Pseudomonadota</taxon>
        <taxon>Gammaproteobacteria</taxon>
        <taxon>Lysobacterales</taxon>
        <taxon>Lysobacteraceae</taxon>
        <taxon>Pseudoxanthomonas</taxon>
    </lineage>
</organism>
<name>A0A4Q8LDK4_9GAMM</name>
<reference evidence="2 3" key="1">
    <citation type="submission" date="2019-02" db="EMBL/GenBank/DDBJ databases">
        <title>WGS of Pseudoxanthomonas species novum from clinical isolates.</title>
        <authorList>
            <person name="Bernier A.-M."/>
            <person name="Bernard K."/>
            <person name="Vachon A."/>
        </authorList>
    </citation>
    <scope>NUCLEOTIDE SEQUENCE [LARGE SCALE GENOMIC DNA]</scope>
    <source>
        <strain evidence="2 3">NML171200</strain>
    </source>
</reference>
<dbReference type="RefSeq" id="WP_130550851.1">
    <property type="nucleotide sequence ID" value="NZ_SHMC01000002.1"/>
</dbReference>
<dbReference type="OrthoDB" id="5974698at2"/>
<comment type="caution">
    <text evidence="2">The sequence shown here is derived from an EMBL/GenBank/DDBJ whole genome shotgun (WGS) entry which is preliminary data.</text>
</comment>
<dbReference type="AlphaFoldDB" id="A0A4Q8LDK4"/>
<evidence type="ECO:0000256" key="1">
    <source>
        <dbReference type="SAM" id="SignalP"/>
    </source>
</evidence>
<keyword evidence="1" id="KW-0732">Signal</keyword>
<evidence type="ECO:0000313" key="2">
    <source>
        <dbReference type="EMBL" id="TAA26999.1"/>
    </source>
</evidence>
<feature type="signal peptide" evidence="1">
    <location>
        <begin position="1"/>
        <end position="22"/>
    </location>
</feature>
<dbReference type="Proteomes" id="UP000292627">
    <property type="component" value="Unassembled WGS sequence"/>
</dbReference>
<protein>
    <recommendedName>
        <fullName evidence="4">Secreted protein</fullName>
    </recommendedName>
</protein>
<sequence length="170" mass="18187">MSASASRLALAGLLCMPLMALAQQAPEIQRPVGTPQANGVLHTLRQIPEACTRIEGRFTGEAAQPYAMNLVRTSASCQARAAFMDYDKVQPSAAKGWKLNDIIKVPSASCAGQQAVVQVWRKPAGQELQLDGQERARLYLQDAKAQAQAGKLAALPAYAAKLDVEGKPCR</sequence>
<proteinExistence type="predicted"/>
<evidence type="ECO:0008006" key="4">
    <source>
        <dbReference type="Google" id="ProtNLM"/>
    </source>
</evidence>
<dbReference type="EMBL" id="SHMC01000002">
    <property type="protein sequence ID" value="TAA26999.1"/>
    <property type="molecule type" value="Genomic_DNA"/>
</dbReference>
<accession>A0A4Q8LDK4</accession>
<feature type="chain" id="PRO_5020795964" description="Secreted protein" evidence="1">
    <location>
        <begin position="23"/>
        <end position="170"/>
    </location>
</feature>
<evidence type="ECO:0000313" key="3">
    <source>
        <dbReference type="Proteomes" id="UP000292627"/>
    </source>
</evidence>
<gene>
    <name evidence="2" type="ORF">EA660_07280</name>
</gene>